<comment type="catalytic activity">
    <reaction evidence="1">
        <text>4-amino-5-hydroxymethyl-2-methylpyrimidine + ATP = 4-amino-2-methyl-5-(phosphooxymethyl)pyrimidine + ADP + H(+)</text>
        <dbReference type="Rhea" id="RHEA:23096"/>
        <dbReference type="ChEBI" id="CHEBI:15378"/>
        <dbReference type="ChEBI" id="CHEBI:16892"/>
        <dbReference type="ChEBI" id="CHEBI:30616"/>
        <dbReference type="ChEBI" id="CHEBI:58354"/>
        <dbReference type="ChEBI" id="CHEBI:456216"/>
        <dbReference type="EC" id="2.7.1.49"/>
    </reaction>
</comment>
<dbReference type="Gene3D" id="1.20.910.10">
    <property type="entry name" value="Heme oxygenase-like"/>
    <property type="match status" value="1"/>
</dbReference>
<evidence type="ECO:0000256" key="13">
    <source>
        <dbReference type="ARBA" id="ARBA00022777"/>
    </source>
</evidence>
<evidence type="ECO:0000259" key="25">
    <source>
        <dbReference type="Pfam" id="PF08543"/>
    </source>
</evidence>
<evidence type="ECO:0000256" key="9">
    <source>
        <dbReference type="ARBA" id="ARBA00012830"/>
    </source>
</evidence>
<evidence type="ECO:0000256" key="2">
    <source>
        <dbReference type="ARBA" id="ARBA00000565"/>
    </source>
</evidence>
<dbReference type="NCBIfam" id="TIGR00097">
    <property type="entry name" value="HMP-P_kinase"/>
    <property type="match status" value="1"/>
</dbReference>
<dbReference type="CDD" id="cd01169">
    <property type="entry name" value="HMPP_kinase"/>
    <property type="match status" value="1"/>
</dbReference>
<evidence type="ECO:0000256" key="1">
    <source>
        <dbReference type="ARBA" id="ARBA00000151"/>
    </source>
</evidence>
<keyword evidence="11 26" id="KW-0808">Transferase</keyword>
<feature type="domain" description="Pyridoxamine kinase/Phosphomethylpyrimidine kinase" evidence="25">
    <location>
        <begin position="14"/>
        <end position="261"/>
    </location>
</feature>
<evidence type="ECO:0000256" key="18">
    <source>
        <dbReference type="ARBA" id="ARBA00047851"/>
    </source>
</evidence>
<evidence type="ECO:0000256" key="20">
    <source>
        <dbReference type="ARBA" id="ARBA00061283"/>
    </source>
</evidence>
<dbReference type="GO" id="GO:0005524">
    <property type="term" value="F:ATP binding"/>
    <property type="evidence" value="ECO:0007669"/>
    <property type="project" value="UniProtKB-KW"/>
</dbReference>
<feature type="domain" description="Thiaminase-2/PQQC" evidence="24">
    <location>
        <begin position="306"/>
        <end position="499"/>
    </location>
</feature>
<evidence type="ECO:0000256" key="7">
    <source>
        <dbReference type="ARBA" id="ARBA00005165"/>
    </source>
</evidence>
<dbReference type="RefSeq" id="WP_284589241.1">
    <property type="nucleotide sequence ID" value="NZ_JASNUC010000015.1"/>
</dbReference>
<comment type="catalytic activity">
    <reaction evidence="19">
        <text>2-[(2R,5Z)-2-carboxy-4-methylthiazol-5(2H)-ylidene]ethyl phosphate + 4-amino-2-methyl-5-(diphosphooxymethyl)pyrimidine + 2 H(+) = thiamine phosphate + CO2 + diphosphate</text>
        <dbReference type="Rhea" id="RHEA:47844"/>
        <dbReference type="ChEBI" id="CHEBI:15378"/>
        <dbReference type="ChEBI" id="CHEBI:16526"/>
        <dbReference type="ChEBI" id="CHEBI:33019"/>
        <dbReference type="ChEBI" id="CHEBI:37575"/>
        <dbReference type="ChEBI" id="CHEBI:57841"/>
        <dbReference type="ChEBI" id="CHEBI:62899"/>
        <dbReference type="EC" id="2.5.1.3"/>
    </reaction>
</comment>
<gene>
    <name evidence="26" type="ORF">QPX42_08655</name>
</gene>
<evidence type="ECO:0000256" key="10">
    <source>
        <dbReference type="ARBA" id="ARBA00012963"/>
    </source>
</evidence>
<proteinExistence type="inferred from homology"/>
<dbReference type="Pfam" id="PF03070">
    <property type="entry name" value="TENA_THI-4"/>
    <property type="match status" value="1"/>
</dbReference>
<dbReference type="EC" id="2.7.4.7" evidence="10"/>
<keyword evidence="12" id="KW-0547">Nucleotide-binding</keyword>
<dbReference type="Proteomes" id="UP001224412">
    <property type="component" value="Unassembled WGS sequence"/>
</dbReference>
<evidence type="ECO:0000256" key="12">
    <source>
        <dbReference type="ARBA" id="ARBA00022741"/>
    </source>
</evidence>
<evidence type="ECO:0000256" key="16">
    <source>
        <dbReference type="ARBA" id="ARBA00023268"/>
    </source>
</evidence>
<evidence type="ECO:0000256" key="22">
    <source>
        <dbReference type="ARBA" id="ARBA00061559"/>
    </source>
</evidence>
<dbReference type="GO" id="GO:0008972">
    <property type="term" value="F:phosphomethylpyrimidine kinase activity"/>
    <property type="evidence" value="ECO:0007669"/>
    <property type="project" value="UniProtKB-EC"/>
</dbReference>
<evidence type="ECO:0000256" key="21">
    <source>
        <dbReference type="ARBA" id="ARBA00061288"/>
    </source>
</evidence>
<comment type="similarity">
    <text evidence="21">In the central section; belongs to the ThiD family.</text>
</comment>
<evidence type="ECO:0000256" key="5">
    <source>
        <dbReference type="ARBA" id="ARBA00003848"/>
    </source>
</evidence>
<evidence type="ECO:0000256" key="8">
    <source>
        <dbReference type="ARBA" id="ARBA00012135"/>
    </source>
</evidence>
<keyword evidence="16" id="KW-0511">Multifunctional enzyme</keyword>
<comment type="function">
    <text evidence="4">Condenses 4-methyl-5-(beta-hydroxyethyl)thiazole monophosphate (THZ-P) and 2-methyl-4-amino-5-hydroxymethyl pyrimidine pyrophosphate (HMP-PP) to form thiamine monophosphate (TMP).</text>
</comment>
<dbReference type="GO" id="GO:0009228">
    <property type="term" value="P:thiamine biosynthetic process"/>
    <property type="evidence" value="ECO:0007669"/>
    <property type="project" value="UniProtKB-KW"/>
</dbReference>
<evidence type="ECO:0000256" key="4">
    <source>
        <dbReference type="ARBA" id="ARBA00003814"/>
    </source>
</evidence>
<evidence type="ECO:0000256" key="17">
    <source>
        <dbReference type="ARBA" id="ARBA00047334"/>
    </source>
</evidence>
<keyword evidence="13 26" id="KW-0418">Kinase</keyword>
<dbReference type="Pfam" id="PF08543">
    <property type="entry name" value="Phos_pyr_kin"/>
    <property type="match status" value="1"/>
</dbReference>
<dbReference type="PANTHER" id="PTHR20858:SF17">
    <property type="entry name" value="HYDROXYMETHYLPYRIMIDINE_PHOSPHOMETHYLPYRIMIDINE KINASE THI20-RELATED"/>
    <property type="match status" value="1"/>
</dbReference>
<dbReference type="SUPFAM" id="SSF53613">
    <property type="entry name" value="Ribokinase-like"/>
    <property type="match status" value="1"/>
</dbReference>
<keyword evidence="15" id="KW-0784">Thiamine biosynthesis</keyword>
<comment type="pathway">
    <text evidence="7">Cofactor biosynthesis; thiamine diphosphate biosynthesis; thiamine phosphate from 4-amino-2-methyl-5-diphosphomethylpyrimidine and 4-methyl-5-(2-phosphoethyl)-thiazole: step 1/1.</text>
</comment>
<dbReference type="InterPro" id="IPR004305">
    <property type="entry name" value="Thiaminase-2/PQQC"/>
</dbReference>
<dbReference type="Gene3D" id="3.40.1190.20">
    <property type="match status" value="1"/>
</dbReference>
<dbReference type="PANTHER" id="PTHR20858">
    <property type="entry name" value="PHOSPHOMETHYLPYRIMIDINE KINASE"/>
    <property type="match status" value="1"/>
</dbReference>
<dbReference type="EC" id="2.5.1.3" evidence="9"/>
<comment type="catalytic activity">
    <reaction evidence="17">
        <text>4-methyl-5-(2-phosphooxyethyl)-thiazole + 4-amino-2-methyl-5-(diphosphooxymethyl)pyrimidine + H(+) = thiamine phosphate + diphosphate</text>
        <dbReference type="Rhea" id="RHEA:22328"/>
        <dbReference type="ChEBI" id="CHEBI:15378"/>
        <dbReference type="ChEBI" id="CHEBI:33019"/>
        <dbReference type="ChEBI" id="CHEBI:37575"/>
        <dbReference type="ChEBI" id="CHEBI:57841"/>
        <dbReference type="ChEBI" id="CHEBI:58296"/>
        <dbReference type="EC" id="2.5.1.3"/>
    </reaction>
</comment>
<evidence type="ECO:0000313" key="27">
    <source>
        <dbReference type="Proteomes" id="UP001224412"/>
    </source>
</evidence>
<evidence type="ECO:0000256" key="11">
    <source>
        <dbReference type="ARBA" id="ARBA00022679"/>
    </source>
</evidence>
<dbReference type="EC" id="2.7.1.49" evidence="8"/>
<dbReference type="CDD" id="cd19365">
    <property type="entry name" value="TenA_C-like"/>
    <property type="match status" value="1"/>
</dbReference>
<comment type="catalytic activity">
    <reaction evidence="2">
        <text>4-amino-2-methyl-5-(phosphooxymethyl)pyrimidine + ATP = 4-amino-2-methyl-5-(diphosphooxymethyl)pyrimidine + ADP</text>
        <dbReference type="Rhea" id="RHEA:19893"/>
        <dbReference type="ChEBI" id="CHEBI:30616"/>
        <dbReference type="ChEBI" id="CHEBI:57841"/>
        <dbReference type="ChEBI" id="CHEBI:58354"/>
        <dbReference type="ChEBI" id="CHEBI:456216"/>
        <dbReference type="EC" id="2.7.4.7"/>
    </reaction>
</comment>
<comment type="catalytic activity">
    <reaction evidence="18">
        <text>2-(2-carboxy-4-methylthiazol-5-yl)ethyl phosphate + 4-amino-2-methyl-5-(diphosphooxymethyl)pyrimidine + 2 H(+) = thiamine phosphate + CO2 + diphosphate</text>
        <dbReference type="Rhea" id="RHEA:47848"/>
        <dbReference type="ChEBI" id="CHEBI:15378"/>
        <dbReference type="ChEBI" id="CHEBI:16526"/>
        <dbReference type="ChEBI" id="CHEBI:33019"/>
        <dbReference type="ChEBI" id="CHEBI:37575"/>
        <dbReference type="ChEBI" id="CHEBI:57841"/>
        <dbReference type="ChEBI" id="CHEBI:62890"/>
        <dbReference type="EC" id="2.5.1.3"/>
    </reaction>
</comment>
<evidence type="ECO:0000256" key="15">
    <source>
        <dbReference type="ARBA" id="ARBA00022977"/>
    </source>
</evidence>
<evidence type="ECO:0000259" key="24">
    <source>
        <dbReference type="Pfam" id="PF03070"/>
    </source>
</evidence>
<comment type="pathway">
    <text evidence="6">Cofactor biosynthesis; thiamine diphosphate biosynthesis; 4-amino-2-methyl-5-diphosphomethylpyrimidine from 5-amino-1-(5-phospho-D-ribosyl)imidazole: step 3/3.</text>
</comment>
<dbReference type="SUPFAM" id="SSF48613">
    <property type="entry name" value="Heme oxygenase-like"/>
    <property type="match status" value="1"/>
</dbReference>
<dbReference type="GO" id="GO:0008902">
    <property type="term" value="F:hydroxymethylpyrimidine kinase activity"/>
    <property type="evidence" value="ECO:0007669"/>
    <property type="project" value="UniProtKB-EC"/>
</dbReference>
<dbReference type="AlphaFoldDB" id="A0AAP4BQS5"/>
<dbReference type="NCBIfam" id="NF011301">
    <property type="entry name" value="PRK14713.1"/>
    <property type="match status" value="1"/>
</dbReference>
<comment type="function">
    <text evidence="5">Catalyzes the phosphorylation of hydroxymethylpyrimidine phosphate (HMP-P) to HMP-PP, and of HMP to HMP-P.</text>
</comment>
<comment type="similarity">
    <text evidence="20">In the N-terminal section; belongs to the thiamine-phosphate synthase family.</text>
</comment>
<keyword evidence="14" id="KW-0067">ATP-binding</keyword>
<evidence type="ECO:0000256" key="3">
    <source>
        <dbReference type="ARBA" id="ARBA00001946"/>
    </source>
</evidence>
<comment type="similarity">
    <text evidence="22">In the C-terminal section; belongs to the thiaminase-2 family.</text>
</comment>
<dbReference type="InterPro" id="IPR013749">
    <property type="entry name" value="PM/HMP-P_kinase-1"/>
</dbReference>
<name>A0AAP4BQS5_9CORY</name>
<dbReference type="InterPro" id="IPR016084">
    <property type="entry name" value="Haem_Oase-like_multi-hlx"/>
</dbReference>
<dbReference type="FunFam" id="3.40.1190.20:FF:000003">
    <property type="entry name" value="Phosphomethylpyrimidine kinase ThiD"/>
    <property type="match status" value="1"/>
</dbReference>
<accession>A0AAP4BQS5</accession>
<comment type="caution">
    <text evidence="26">The sequence shown here is derived from an EMBL/GenBank/DDBJ whole genome shotgun (WGS) entry which is preliminary data.</text>
</comment>
<evidence type="ECO:0000256" key="14">
    <source>
        <dbReference type="ARBA" id="ARBA00022840"/>
    </source>
</evidence>
<dbReference type="GO" id="GO:0004789">
    <property type="term" value="F:thiamine-phosphate diphosphorylase activity"/>
    <property type="evidence" value="ECO:0007669"/>
    <property type="project" value="UniProtKB-EC"/>
</dbReference>
<evidence type="ECO:0000256" key="23">
    <source>
        <dbReference type="ARBA" id="ARBA00067202"/>
    </source>
</evidence>
<dbReference type="EMBL" id="JASNVH010000013">
    <property type="protein sequence ID" value="MDK4307606.1"/>
    <property type="molecule type" value="Genomic_DNA"/>
</dbReference>
<sequence length="502" mass="54701">MKTNARILSIAGTDPTGGAGVQADLKSIAAAGGFGMSVVTALVAQNTQGVRSIHTPPQEFLREQLTSVSDDVEIDAIKIGMLGDSDTVDTVSEWLRGRNKTTLVLDPVMVASSGDRLLQPEAEAKVRELCTHVDVITPNLKELAVLVEDDEAADFNAAVAQAQRFAEKHDVTVIVKGGHLDGTIADNAAVSADGAVHRVPSARVDTKNTHGTGCSLSSALATRLGGGAELNDALDWATHWLHEAIAHADELAVGKGNGPVDHFHQLRRWATNADTTPWTFPVHDKAPAPAIAAQGPHTTQLWEKTGTLWREITELPFITSLTSGDLSEKEFMFYLAQDALYLELYSRALARLSTIAPTPEEQIWWAKAAQECLTVEAELHRSFNVPKVDPSPVTAAYTDFLVARTFTDDYAVGVAAVLPCFWLYAEIGEALTKHNHDEHPYHSWLETYGDPNFAEDTRKALRIVETAFENASESTRERATRAYLMASAHEREFFAQASRMQQ</sequence>
<evidence type="ECO:0000256" key="6">
    <source>
        <dbReference type="ARBA" id="ARBA00004769"/>
    </source>
</evidence>
<reference evidence="26" key="1">
    <citation type="submission" date="2023-05" db="EMBL/GenBank/DDBJ databases">
        <title>Metabolic capabilities are highly conserved among human nasal-associated Corynebacterium species in pangenomic analyses.</title>
        <authorList>
            <person name="Tran T.H."/>
            <person name="Roberts A.Q."/>
            <person name="Escapa I.F."/>
            <person name="Gao W."/>
            <person name="Conlan S."/>
            <person name="Kong H."/>
            <person name="Segre J.A."/>
            <person name="Kelly M.S."/>
            <person name="Lemon K.P."/>
        </authorList>
    </citation>
    <scope>NUCLEOTIDE SEQUENCE</scope>
    <source>
        <strain evidence="26">KPL2773</strain>
    </source>
</reference>
<dbReference type="GO" id="GO:0005829">
    <property type="term" value="C:cytosol"/>
    <property type="evidence" value="ECO:0007669"/>
    <property type="project" value="TreeGrafter"/>
</dbReference>
<dbReference type="InterPro" id="IPR029056">
    <property type="entry name" value="Ribokinase-like"/>
</dbReference>
<evidence type="ECO:0000313" key="26">
    <source>
        <dbReference type="EMBL" id="MDK4307606.1"/>
    </source>
</evidence>
<dbReference type="InterPro" id="IPR004399">
    <property type="entry name" value="HMP/HMP-P_kinase_dom"/>
</dbReference>
<protein>
    <recommendedName>
        <fullName evidence="23">Thiamine biosynthesis multifunctional protein ThiED</fullName>
        <ecNumber evidence="9">2.5.1.3</ecNumber>
        <ecNumber evidence="8">2.7.1.49</ecNumber>
        <ecNumber evidence="10">2.7.4.7</ecNumber>
    </recommendedName>
</protein>
<organism evidence="26 27">
    <name type="scientific">Corynebacterium pseudodiphtheriticum</name>
    <dbReference type="NCBI Taxonomy" id="37637"/>
    <lineage>
        <taxon>Bacteria</taxon>
        <taxon>Bacillati</taxon>
        <taxon>Actinomycetota</taxon>
        <taxon>Actinomycetes</taxon>
        <taxon>Mycobacteriales</taxon>
        <taxon>Corynebacteriaceae</taxon>
        <taxon>Corynebacterium</taxon>
    </lineage>
</organism>
<evidence type="ECO:0000256" key="19">
    <source>
        <dbReference type="ARBA" id="ARBA00047883"/>
    </source>
</evidence>
<comment type="cofactor">
    <cofactor evidence="3">
        <name>Mg(2+)</name>
        <dbReference type="ChEBI" id="CHEBI:18420"/>
    </cofactor>
</comment>